<evidence type="ECO:0000259" key="1">
    <source>
        <dbReference type="Pfam" id="PF08279"/>
    </source>
</evidence>
<dbReference type="SUPFAM" id="SSF46785">
    <property type="entry name" value="Winged helix' DNA-binding domain"/>
    <property type="match status" value="1"/>
</dbReference>
<organism evidence="3 4">
    <name type="scientific">Lactiplantibacillus modestisalitolerans</name>
    <dbReference type="NCBI Taxonomy" id="1457219"/>
    <lineage>
        <taxon>Bacteria</taxon>
        <taxon>Bacillati</taxon>
        <taxon>Bacillota</taxon>
        <taxon>Bacilli</taxon>
        <taxon>Lactobacillales</taxon>
        <taxon>Lactobacillaceae</taxon>
        <taxon>Lactiplantibacillus</taxon>
    </lineage>
</organism>
<evidence type="ECO:0000313" key="4">
    <source>
        <dbReference type="Proteomes" id="UP001589691"/>
    </source>
</evidence>
<dbReference type="Gene3D" id="1.10.10.10">
    <property type="entry name" value="Winged helix-like DNA-binding domain superfamily/Winged helix DNA-binding domain"/>
    <property type="match status" value="1"/>
</dbReference>
<name>A0ABV5WSL9_9LACO</name>
<keyword evidence="4" id="KW-1185">Reference proteome</keyword>
<comment type="caution">
    <text evidence="3">The sequence shown here is derived from an EMBL/GenBank/DDBJ whole genome shotgun (WGS) entry which is preliminary data.</text>
</comment>
<evidence type="ECO:0000313" key="3">
    <source>
        <dbReference type="EMBL" id="MFB9769146.1"/>
    </source>
</evidence>
<gene>
    <name evidence="3" type="ORF">ACFFLI_04550</name>
</gene>
<dbReference type="InterPro" id="IPR051534">
    <property type="entry name" value="CBASS_pafABC_assoc_protein"/>
</dbReference>
<dbReference type="PANTHER" id="PTHR34580:SF9">
    <property type="entry name" value="SLL5097 PROTEIN"/>
    <property type="match status" value="1"/>
</dbReference>
<protein>
    <submittedName>
        <fullName evidence="3">Helix-turn-helix transcriptional regulator</fullName>
    </submittedName>
</protein>
<reference evidence="3 4" key="1">
    <citation type="submission" date="2024-09" db="EMBL/GenBank/DDBJ databases">
        <authorList>
            <person name="Sun Q."/>
            <person name="Mori K."/>
        </authorList>
    </citation>
    <scope>NUCLEOTIDE SEQUENCE [LARGE SCALE GENOMIC DNA]</scope>
    <source>
        <strain evidence="3 4">TBRC 4576</strain>
    </source>
</reference>
<dbReference type="Pfam" id="PF08279">
    <property type="entry name" value="HTH_11"/>
    <property type="match status" value="1"/>
</dbReference>
<dbReference type="InterPro" id="IPR036390">
    <property type="entry name" value="WH_DNA-bd_sf"/>
</dbReference>
<dbReference type="PANTHER" id="PTHR34580">
    <property type="match status" value="1"/>
</dbReference>
<accession>A0ABV5WSL9</accession>
<dbReference type="EMBL" id="JBHLZY010000009">
    <property type="protein sequence ID" value="MFB9769146.1"/>
    <property type="molecule type" value="Genomic_DNA"/>
</dbReference>
<feature type="domain" description="WYL" evidence="2">
    <location>
        <begin position="139"/>
        <end position="202"/>
    </location>
</feature>
<dbReference type="InterPro" id="IPR026881">
    <property type="entry name" value="WYL_dom"/>
</dbReference>
<dbReference type="Pfam" id="PF13280">
    <property type="entry name" value="WYL"/>
    <property type="match status" value="1"/>
</dbReference>
<dbReference type="PROSITE" id="PS52050">
    <property type="entry name" value="WYL"/>
    <property type="match status" value="1"/>
</dbReference>
<dbReference type="Proteomes" id="UP001589691">
    <property type="component" value="Unassembled WGS sequence"/>
</dbReference>
<evidence type="ECO:0000259" key="2">
    <source>
        <dbReference type="Pfam" id="PF13280"/>
    </source>
</evidence>
<dbReference type="RefSeq" id="WP_137642378.1">
    <property type="nucleotide sequence ID" value="NZ_BJEA01000008.1"/>
</dbReference>
<dbReference type="InterPro" id="IPR013196">
    <property type="entry name" value="HTH_11"/>
</dbReference>
<sequence>MHRSERLNQELIFLSYRNHFHLQDLMQEFQISKRTALRDVTSLEQLGLAFYVDPGRYGGYRLVKQQLWVPVLLNIQEINALFFALKALRRLSATPFEKSYHAIYQKLLATLPLAEQQKVAKMQAVVHYYDTPNLDGPRFLSALLTASLNEAVLRLDLQGQGAPLLFQAYDLLYRHGIWFVSGLDRTHQRWRIIRCDRVTAVTPATAPAALPRPKLAEAQQADAQQQHNIQFRCELTPLGRELVLKNRYPHMQLKQVAGQDYLTGGYGPEEFDYMVQYLLSLGTNVKILAPTALKEGYLAAVRQILNAYS</sequence>
<proteinExistence type="predicted"/>
<dbReference type="InterPro" id="IPR036388">
    <property type="entry name" value="WH-like_DNA-bd_sf"/>
</dbReference>
<feature type="domain" description="Helix-turn-helix type 11" evidence="1">
    <location>
        <begin position="6"/>
        <end position="61"/>
    </location>
</feature>